<proteinExistence type="predicted"/>
<dbReference type="RefSeq" id="XP_071906147.1">
    <property type="nucleotide sequence ID" value="XM_072050046.1"/>
</dbReference>
<dbReference type="InterPro" id="IPR029058">
    <property type="entry name" value="AB_hydrolase_fold"/>
</dbReference>
<dbReference type="Gene3D" id="3.40.50.1820">
    <property type="entry name" value="alpha/beta hydrolase"/>
    <property type="match status" value="1"/>
</dbReference>
<sequence>MEENMVERDQGSEINVKDELKSANWVESITKLVRQWKQKQLKNDEYGKQDNDDGDEDGAGDLCKAEYDDDAADGSAKKKAGYFLRLLSPVPWSDTKLFSKLAFLCNMACVIPEIKAEDVRRYYGLKFVTSSLAKKANASAVKTKLDQNSSLVPLAASSICRISCRSIMQFYMPKENTKEDVVGTPRVHKSDTAAYLASSAAIAADAKQNREAAMDLESHHSSASEGFVCDDSEIYTRCFVIHGTDVLVHRGIYDESMGLYEQLMPEIIQHLERIGNQTKLQLTGHSLGGSLSLLVSLMPLTRKVVKPSALLPVVTFGYQKVLDQLGLDENNVHCVVMHKDIIPRAFSCNYPKHVKQLYSSMGKIFILQQDEISSPAHPSFPSGSALYELENAHGATTAGAHIRWKPLVTLQHMVLKVRFLGTRI</sequence>
<feature type="compositionally biased region" description="Basic and acidic residues" evidence="2">
    <location>
        <begin position="41"/>
        <end position="51"/>
    </location>
</feature>
<keyword evidence="4" id="KW-1185">Reference proteome</keyword>
<gene>
    <name evidence="5" type="primary">LOC113689378</name>
</gene>
<evidence type="ECO:0000256" key="1">
    <source>
        <dbReference type="ARBA" id="ARBA00022801"/>
    </source>
</evidence>
<organism evidence="4 5">
    <name type="scientific">Coffea arabica</name>
    <name type="common">Arabian coffee</name>
    <dbReference type="NCBI Taxonomy" id="13443"/>
    <lineage>
        <taxon>Eukaryota</taxon>
        <taxon>Viridiplantae</taxon>
        <taxon>Streptophyta</taxon>
        <taxon>Embryophyta</taxon>
        <taxon>Tracheophyta</taxon>
        <taxon>Spermatophyta</taxon>
        <taxon>Magnoliopsida</taxon>
        <taxon>eudicotyledons</taxon>
        <taxon>Gunneridae</taxon>
        <taxon>Pentapetalae</taxon>
        <taxon>asterids</taxon>
        <taxon>lamiids</taxon>
        <taxon>Gentianales</taxon>
        <taxon>Rubiaceae</taxon>
        <taxon>Ixoroideae</taxon>
        <taxon>Gardenieae complex</taxon>
        <taxon>Bertiereae - Coffeeae clade</taxon>
        <taxon>Coffeeae</taxon>
        <taxon>Coffea</taxon>
    </lineage>
</organism>
<accession>A0ABM4UFT5</accession>
<name>A0ABM4UFT5_COFAR</name>
<dbReference type="Pfam" id="PF01764">
    <property type="entry name" value="Lipase_3"/>
    <property type="match status" value="1"/>
</dbReference>
<dbReference type="PANTHER" id="PTHR46483">
    <property type="entry name" value="PHOSPHOLIPASE A1 PLIP2, CHLOROPLASTIC"/>
    <property type="match status" value="1"/>
</dbReference>
<dbReference type="GeneID" id="113689378"/>
<dbReference type="Proteomes" id="UP001652660">
    <property type="component" value="Chromosome 5c"/>
</dbReference>
<evidence type="ECO:0000259" key="3">
    <source>
        <dbReference type="Pfam" id="PF01764"/>
    </source>
</evidence>
<dbReference type="PANTHER" id="PTHR46483:SF1">
    <property type="entry name" value="PHOSPHOLIPASE A1 PLIP1, CHLOROPLASTIC"/>
    <property type="match status" value="1"/>
</dbReference>
<feature type="domain" description="Fungal lipase-type" evidence="3">
    <location>
        <begin position="229"/>
        <end position="349"/>
    </location>
</feature>
<keyword evidence="1" id="KW-0378">Hydrolase</keyword>
<evidence type="ECO:0000313" key="5">
    <source>
        <dbReference type="RefSeq" id="XP_071906147.1"/>
    </source>
</evidence>
<protein>
    <submittedName>
        <fullName evidence="5">Phospholipase A1 PLIP1, chloroplastic-like</fullName>
    </submittedName>
</protein>
<evidence type="ECO:0000313" key="4">
    <source>
        <dbReference type="Proteomes" id="UP001652660"/>
    </source>
</evidence>
<evidence type="ECO:0000256" key="2">
    <source>
        <dbReference type="SAM" id="MobiDB-lite"/>
    </source>
</evidence>
<dbReference type="SUPFAM" id="SSF53474">
    <property type="entry name" value="alpha/beta-Hydrolases"/>
    <property type="match status" value="1"/>
</dbReference>
<dbReference type="InterPro" id="IPR043367">
    <property type="entry name" value="PLIP1/2/3"/>
</dbReference>
<reference evidence="5" key="1">
    <citation type="submission" date="2025-08" db="UniProtKB">
        <authorList>
            <consortium name="RefSeq"/>
        </authorList>
    </citation>
    <scope>IDENTIFICATION</scope>
    <source>
        <tissue evidence="5">Leaves</tissue>
    </source>
</reference>
<feature type="region of interest" description="Disordered" evidence="2">
    <location>
        <begin position="40"/>
        <end position="61"/>
    </location>
</feature>
<dbReference type="InterPro" id="IPR002921">
    <property type="entry name" value="Fungal_lipase-type"/>
</dbReference>